<comment type="caution">
    <text evidence="1">The sequence shown here is derived from an EMBL/GenBank/DDBJ whole genome shotgun (WGS) entry which is preliminary data.</text>
</comment>
<name>A0A426YU35_ENSVE</name>
<proteinExistence type="predicted"/>
<dbReference type="EMBL" id="AMZH03010176">
    <property type="protein sequence ID" value="RRT55246.1"/>
    <property type="molecule type" value="Genomic_DNA"/>
</dbReference>
<gene>
    <name evidence="1" type="ORF">B296_00048590</name>
</gene>
<dbReference type="Proteomes" id="UP000287651">
    <property type="component" value="Unassembled WGS sequence"/>
</dbReference>
<protein>
    <submittedName>
        <fullName evidence="1">Uncharacterized protein</fullName>
    </submittedName>
</protein>
<evidence type="ECO:0000313" key="1">
    <source>
        <dbReference type="EMBL" id="RRT55246.1"/>
    </source>
</evidence>
<evidence type="ECO:0000313" key="2">
    <source>
        <dbReference type="Proteomes" id="UP000287651"/>
    </source>
</evidence>
<organism evidence="1 2">
    <name type="scientific">Ensete ventricosum</name>
    <name type="common">Abyssinian banana</name>
    <name type="synonym">Musa ensete</name>
    <dbReference type="NCBI Taxonomy" id="4639"/>
    <lineage>
        <taxon>Eukaryota</taxon>
        <taxon>Viridiplantae</taxon>
        <taxon>Streptophyta</taxon>
        <taxon>Embryophyta</taxon>
        <taxon>Tracheophyta</taxon>
        <taxon>Spermatophyta</taxon>
        <taxon>Magnoliopsida</taxon>
        <taxon>Liliopsida</taxon>
        <taxon>Zingiberales</taxon>
        <taxon>Musaceae</taxon>
        <taxon>Ensete</taxon>
    </lineage>
</organism>
<sequence>MDQCPRSYILSHASFPSHINSLSRTKPPEIVKEDVDVLAHTNHSRSWRTVSTSWMVLIMQDRGRRCRTSCSWDSPGLTIEHLNSPHAMIPRPAPWKPKRLFPQGGQALLSSFCGAPKRNRRWTPRMDDGEVRLLFLYTRQKRNDNDECLVSVLAERDSKPLPPDSPTPSELCSLFLLWPSFAI</sequence>
<reference evidence="1 2" key="1">
    <citation type="journal article" date="2014" name="Agronomy (Basel)">
        <title>A Draft Genome Sequence for Ensete ventricosum, the Drought-Tolerant Tree Against Hunger.</title>
        <authorList>
            <person name="Harrison J."/>
            <person name="Moore K.A."/>
            <person name="Paszkiewicz K."/>
            <person name="Jones T."/>
            <person name="Grant M."/>
            <person name="Ambacheew D."/>
            <person name="Muzemil S."/>
            <person name="Studholme D.J."/>
        </authorList>
    </citation>
    <scope>NUCLEOTIDE SEQUENCE [LARGE SCALE GENOMIC DNA]</scope>
</reference>
<accession>A0A426YU35</accession>
<dbReference type="AlphaFoldDB" id="A0A426YU35"/>